<dbReference type="PANTHER" id="PTHR22777:SF17">
    <property type="entry name" value="UPF0053 PROTEIN SLL0260"/>
    <property type="match status" value="1"/>
</dbReference>
<evidence type="ECO:0000259" key="3">
    <source>
        <dbReference type="SMART" id="SM01091"/>
    </source>
</evidence>
<dbReference type="InterPro" id="IPR005170">
    <property type="entry name" value="Transptr-assoc_dom"/>
</dbReference>
<organism evidence="4 5">
    <name type="scientific">Sphingobacterium zhuxiongii</name>
    <dbReference type="NCBI Taxonomy" id="2662364"/>
    <lineage>
        <taxon>Bacteria</taxon>
        <taxon>Pseudomonadati</taxon>
        <taxon>Bacteroidota</taxon>
        <taxon>Sphingobacteriia</taxon>
        <taxon>Sphingobacteriales</taxon>
        <taxon>Sphingobacteriaceae</taxon>
        <taxon>Sphingobacterium</taxon>
    </lineage>
</organism>
<keyword evidence="2" id="KW-0129">CBS domain</keyword>
<dbReference type="InterPro" id="IPR036318">
    <property type="entry name" value="FAD-bd_PCMH-like_sf"/>
</dbReference>
<dbReference type="Gene3D" id="3.30.465.10">
    <property type="match status" value="1"/>
</dbReference>
<feature type="domain" description="Transporter-associated" evidence="3">
    <location>
        <begin position="9"/>
        <end position="93"/>
    </location>
</feature>
<dbReference type="Pfam" id="PF03471">
    <property type="entry name" value="CorC_HlyC"/>
    <property type="match status" value="1"/>
</dbReference>
<evidence type="ECO:0000256" key="2">
    <source>
        <dbReference type="ARBA" id="ARBA00023122"/>
    </source>
</evidence>
<dbReference type="PANTHER" id="PTHR22777">
    <property type="entry name" value="HEMOLYSIN-RELATED"/>
    <property type="match status" value="1"/>
</dbReference>
<evidence type="ECO:0000313" key="4">
    <source>
        <dbReference type="EMBL" id="QGA26653.1"/>
    </source>
</evidence>
<keyword evidence="1" id="KW-0677">Repeat</keyword>
<name>A0A5Q0QAQ1_9SPHI</name>
<dbReference type="AlphaFoldDB" id="A0A5Q0QAQ1"/>
<protein>
    <recommendedName>
        <fullName evidence="3">Transporter-associated domain-containing protein</fullName>
    </recommendedName>
</protein>
<dbReference type="GO" id="GO:0005886">
    <property type="term" value="C:plasma membrane"/>
    <property type="evidence" value="ECO:0007669"/>
    <property type="project" value="TreeGrafter"/>
</dbReference>
<dbReference type="InterPro" id="IPR016169">
    <property type="entry name" value="FAD-bd_PCMH_sub2"/>
</dbReference>
<evidence type="ECO:0000256" key="1">
    <source>
        <dbReference type="ARBA" id="ARBA00022737"/>
    </source>
</evidence>
<dbReference type="GO" id="GO:0050660">
    <property type="term" value="F:flavin adenine dinucleotide binding"/>
    <property type="evidence" value="ECO:0007669"/>
    <property type="project" value="InterPro"/>
</dbReference>
<dbReference type="SMART" id="SM01091">
    <property type="entry name" value="CorC_HlyC"/>
    <property type="match status" value="1"/>
</dbReference>
<evidence type="ECO:0000313" key="5">
    <source>
        <dbReference type="Proteomes" id="UP000326921"/>
    </source>
</evidence>
<dbReference type="Proteomes" id="UP000326921">
    <property type="component" value="Chromosome"/>
</dbReference>
<proteinExistence type="predicted"/>
<gene>
    <name evidence="4" type="ORF">GFH32_10085</name>
</gene>
<dbReference type="EMBL" id="CP045652">
    <property type="protein sequence ID" value="QGA26653.1"/>
    <property type="molecule type" value="Genomic_DNA"/>
</dbReference>
<dbReference type="KEGG" id="sphe:GFH32_10085"/>
<accession>A0A5Q0QAQ1</accession>
<sequence>MYFDDVQIRQREDGSYVIDGSYQLDDFIELFKINLTEDDEDEIGNLTTVAGLVFLLLDHIPEEGEQVVYKNLEFEVLDMDGHRIDKLIVNVQNESSDETANID</sequence>
<keyword evidence="5" id="KW-1185">Reference proteome</keyword>
<dbReference type="SUPFAM" id="SSF56176">
    <property type="entry name" value="FAD-binding/transporter-associated domain-like"/>
    <property type="match status" value="1"/>
</dbReference>
<reference evidence="4 5" key="1">
    <citation type="submission" date="2019-10" db="EMBL/GenBank/DDBJ databases">
        <authorList>
            <person name="Dong K."/>
        </authorList>
    </citation>
    <scope>NUCLEOTIDE SEQUENCE [LARGE SCALE GENOMIC DNA]</scope>
    <source>
        <strain evidence="5">dk4302</strain>
    </source>
</reference>